<dbReference type="Pfam" id="PF09375">
    <property type="entry name" value="Peptidase_M75"/>
    <property type="match status" value="1"/>
</dbReference>
<gene>
    <name evidence="4" type="ORF">S01H1_69687</name>
</gene>
<sequence length="246" mass="25730">FWPDPKNLGLRQIEDALAKKDEGVTDPAKLAAKSVALQGLPALEYLLYGEGADGLATGGEAAAFRCSFASSIAANVDGIAKNVVEGWGDGSDYEKSFLGPAPDNAIYHTPKEVTLELFKAFASGIELVRDQKLGKPLGASADEAKPKLAAFWHSNLSFANAIGNLQGVSLLFSKGDFAQVVDADSPGVSDSILFDLNHAIEVLGGMNKPFAEVASDPELRAKLEALRVGLKSAGQTAGDIIARSAD</sequence>
<protein>
    <recommendedName>
        <fullName evidence="3">Imelysin-like domain-containing protein</fullName>
    </recommendedName>
</protein>
<organism evidence="4">
    <name type="scientific">marine sediment metagenome</name>
    <dbReference type="NCBI Taxonomy" id="412755"/>
    <lineage>
        <taxon>unclassified sequences</taxon>
        <taxon>metagenomes</taxon>
        <taxon>ecological metagenomes</taxon>
    </lineage>
</organism>
<name>X0XV48_9ZZZZ</name>
<evidence type="ECO:0000256" key="1">
    <source>
        <dbReference type="ARBA" id="ARBA00004196"/>
    </source>
</evidence>
<reference evidence="4" key="1">
    <citation type="journal article" date="2014" name="Front. Microbiol.">
        <title>High frequency of phylogenetically diverse reductive dehalogenase-homologous genes in deep subseafloor sedimentary metagenomes.</title>
        <authorList>
            <person name="Kawai M."/>
            <person name="Futagami T."/>
            <person name="Toyoda A."/>
            <person name="Takaki Y."/>
            <person name="Nishi S."/>
            <person name="Hori S."/>
            <person name="Arai W."/>
            <person name="Tsubouchi T."/>
            <person name="Morono Y."/>
            <person name="Uchiyama I."/>
            <person name="Ito T."/>
            <person name="Fujiyama A."/>
            <person name="Inagaki F."/>
            <person name="Takami H."/>
        </authorList>
    </citation>
    <scope>NUCLEOTIDE SEQUENCE</scope>
    <source>
        <strain evidence="4">Expedition CK06-06</strain>
    </source>
</reference>
<dbReference type="Gene3D" id="1.20.1420.20">
    <property type="entry name" value="M75 peptidase, HXXE motif"/>
    <property type="match status" value="1"/>
</dbReference>
<dbReference type="GO" id="GO:0030313">
    <property type="term" value="C:cell envelope"/>
    <property type="evidence" value="ECO:0007669"/>
    <property type="project" value="UniProtKB-SubCell"/>
</dbReference>
<dbReference type="InterPro" id="IPR034984">
    <property type="entry name" value="Imelysin-like_IPPA"/>
</dbReference>
<dbReference type="CDD" id="cd14659">
    <property type="entry name" value="Imelysin-like_IPPA"/>
    <property type="match status" value="1"/>
</dbReference>
<comment type="subcellular location">
    <subcellularLocation>
        <location evidence="1">Cell envelope</location>
    </subcellularLocation>
</comment>
<dbReference type="EMBL" id="BARS01046283">
    <property type="protein sequence ID" value="GAG28676.1"/>
    <property type="molecule type" value="Genomic_DNA"/>
</dbReference>
<evidence type="ECO:0000313" key="4">
    <source>
        <dbReference type="EMBL" id="GAG28676.1"/>
    </source>
</evidence>
<dbReference type="InterPro" id="IPR018976">
    <property type="entry name" value="Imelysin-like"/>
</dbReference>
<feature type="non-terminal residue" evidence="4">
    <location>
        <position position="1"/>
    </location>
</feature>
<accession>X0XV48</accession>
<keyword evidence="2" id="KW-0732">Signal</keyword>
<feature type="non-terminal residue" evidence="4">
    <location>
        <position position="246"/>
    </location>
</feature>
<proteinExistence type="predicted"/>
<feature type="domain" description="Imelysin-like" evidence="3">
    <location>
        <begin position="1"/>
        <end position="226"/>
    </location>
</feature>
<evidence type="ECO:0000259" key="3">
    <source>
        <dbReference type="Pfam" id="PF09375"/>
    </source>
</evidence>
<dbReference type="InterPro" id="IPR038352">
    <property type="entry name" value="Imelysin_sf"/>
</dbReference>
<comment type="caution">
    <text evidence="4">The sequence shown here is derived from an EMBL/GenBank/DDBJ whole genome shotgun (WGS) entry which is preliminary data.</text>
</comment>
<evidence type="ECO:0000256" key="2">
    <source>
        <dbReference type="ARBA" id="ARBA00022729"/>
    </source>
</evidence>
<dbReference type="AlphaFoldDB" id="X0XV48"/>